<dbReference type="Proteomes" id="UP000789405">
    <property type="component" value="Unassembled WGS sequence"/>
</dbReference>
<dbReference type="InterPro" id="IPR045214">
    <property type="entry name" value="Surf1/Surf4"/>
</dbReference>
<feature type="transmembrane region" description="Helical" evidence="5">
    <location>
        <begin position="70"/>
        <end position="89"/>
    </location>
</feature>
<organism evidence="6 7">
    <name type="scientific">Dentiscutata erythropus</name>
    <dbReference type="NCBI Taxonomy" id="1348616"/>
    <lineage>
        <taxon>Eukaryota</taxon>
        <taxon>Fungi</taxon>
        <taxon>Fungi incertae sedis</taxon>
        <taxon>Mucoromycota</taxon>
        <taxon>Glomeromycotina</taxon>
        <taxon>Glomeromycetes</taxon>
        <taxon>Diversisporales</taxon>
        <taxon>Gigasporaceae</taxon>
        <taxon>Dentiscutata</taxon>
    </lineage>
</organism>
<keyword evidence="3 5" id="KW-1133">Transmembrane helix</keyword>
<reference evidence="6" key="1">
    <citation type="submission" date="2021-06" db="EMBL/GenBank/DDBJ databases">
        <authorList>
            <person name="Kallberg Y."/>
            <person name="Tangrot J."/>
            <person name="Rosling A."/>
        </authorList>
    </citation>
    <scope>NUCLEOTIDE SEQUENCE</scope>
    <source>
        <strain evidence="6">MA453B</strain>
    </source>
</reference>
<keyword evidence="2 5" id="KW-0812">Transmembrane</keyword>
<protein>
    <recommendedName>
        <fullName evidence="5">SURF1-like protein</fullName>
    </recommendedName>
</protein>
<comment type="caution">
    <text evidence="6">The sequence shown here is derived from an EMBL/GenBank/DDBJ whole genome shotgun (WGS) entry which is preliminary data.</text>
</comment>
<dbReference type="AlphaFoldDB" id="A0A9N8Z3T7"/>
<gene>
    <name evidence="6" type="ORF">DERYTH_LOCUS1619</name>
</gene>
<keyword evidence="4 5" id="KW-0472">Membrane</keyword>
<dbReference type="PANTHER" id="PTHR23427:SF2">
    <property type="entry name" value="SURFEIT LOCUS PROTEIN 1"/>
    <property type="match status" value="1"/>
</dbReference>
<evidence type="ECO:0000313" key="7">
    <source>
        <dbReference type="Proteomes" id="UP000789405"/>
    </source>
</evidence>
<sequence>MLLRSGKTIKNFTSINFIRDRFRFRSGSIILNQSLSSQLVKRNYATNSLINISNINANKYSKSKFNTNQFIQKIVLALFPIAGFCLGTWQIQRLRWKVGLIEECEERLSKPPMILPKRIKLEVLNDYFYRRVKTLGKFLYDKEMLLGPRTFDNKHGYYVITPLERENGTTVLVKRGWISKDKVNPSTRKNNQFEGIVNVEGVLKSAEKKNWFTPKNNPDRNEWLWTDVETMAERTGAQPVLIEQSLEGSPYLINQMIEDGIPIGKIPNVDLRNTHLQYAITWYSLSIATSVMFYMLMKKPPAGHFNRKVMQG</sequence>
<dbReference type="CDD" id="cd06662">
    <property type="entry name" value="SURF1"/>
    <property type="match status" value="1"/>
</dbReference>
<comment type="similarity">
    <text evidence="5">Belongs to the SURF1 family.</text>
</comment>
<evidence type="ECO:0000313" key="6">
    <source>
        <dbReference type="EMBL" id="CAG8474499.1"/>
    </source>
</evidence>
<evidence type="ECO:0000256" key="5">
    <source>
        <dbReference type="RuleBase" id="RU363076"/>
    </source>
</evidence>
<dbReference type="EMBL" id="CAJVPY010000464">
    <property type="protein sequence ID" value="CAG8474499.1"/>
    <property type="molecule type" value="Genomic_DNA"/>
</dbReference>
<keyword evidence="7" id="KW-1185">Reference proteome</keyword>
<dbReference type="PANTHER" id="PTHR23427">
    <property type="entry name" value="SURFEIT LOCUS PROTEIN"/>
    <property type="match status" value="1"/>
</dbReference>
<evidence type="ECO:0000256" key="3">
    <source>
        <dbReference type="ARBA" id="ARBA00022989"/>
    </source>
</evidence>
<dbReference type="Pfam" id="PF02104">
    <property type="entry name" value="SURF1"/>
    <property type="match status" value="1"/>
</dbReference>
<name>A0A9N8Z3T7_9GLOM</name>
<evidence type="ECO:0000256" key="2">
    <source>
        <dbReference type="ARBA" id="ARBA00022692"/>
    </source>
</evidence>
<dbReference type="GO" id="GO:0033617">
    <property type="term" value="P:mitochondrial respiratory chain complex IV assembly"/>
    <property type="evidence" value="ECO:0007669"/>
    <property type="project" value="TreeGrafter"/>
</dbReference>
<accession>A0A9N8Z3T7</accession>
<evidence type="ECO:0000256" key="1">
    <source>
        <dbReference type="ARBA" id="ARBA00004370"/>
    </source>
</evidence>
<keyword evidence="5" id="KW-0999">Mitochondrion inner membrane</keyword>
<comment type="subcellular location">
    <subcellularLocation>
        <location evidence="1">Membrane</location>
    </subcellularLocation>
    <subcellularLocation>
        <location evidence="5">Mitochondrion inner membrane</location>
        <topology evidence="5">Multi-pass membrane protein</topology>
    </subcellularLocation>
</comment>
<dbReference type="GO" id="GO:0005743">
    <property type="term" value="C:mitochondrial inner membrane"/>
    <property type="evidence" value="ECO:0007669"/>
    <property type="project" value="UniProtKB-SubCell"/>
</dbReference>
<proteinExistence type="inferred from homology"/>
<feature type="transmembrane region" description="Helical" evidence="5">
    <location>
        <begin position="276"/>
        <end position="297"/>
    </location>
</feature>
<dbReference type="InterPro" id="IPR002994">
    <property type="entry name" value="Surf1/Shy1"/>
</dbReference>
<keyword evidence="5" id="KW-0496">Mitochondrion</keyword>
<dbReference type="PROSITE" id="PS50895">
    <property type="entry name" value="SURF1"/>
    <property type="match status" value="1"/>
</dbReference>
<comment type="function">
    <text evidence="5">Probably involved in the biogenesis of the COX complex.</text>
</comment>
<dbReference type="OrthoDB" id="10040024at2759"/>
<evidence type="ECO:0000256" key="4">
    <source>
        <dbReference type="ARBA" id="ARBA00023136"/>
    </source>
</evidence>